<dbReference type="Proteomes" id="UP000521872">
    <property type="component" value="Unassembled WGS sequence"/>
</dbReference>
<feature type="region of interest" description="Disordered" evidence="2">
    <location>
        <begin position="1154"/>
        <end position="1209"/>
    </location>
</feature>
<feature type="compositionally biased region" description="Polar residues" evidence="2">
    <location>
        <begin position="820"/>
        <end position="845"/>
    </location>
</feature>
<sequence>METLAAGKEESEGDPFYPVPIAPPSALSRLHSMMKPIRRAFTPKRKRGQCENNINNPLGDIKSGLKRVTTILNPSKGYDPVIATMDSSDLASLLNPGLSNSQQYPSTSTTYYTQSNPDGGQSFCTLLSVGSVSKSLGRAMTVKETYNGTVGTGYNAVEGVENAFGARNHNFNFQSAKLGWNTNVRPRRSPRSEDNDTQVHDLRFSDLSSNLLSPSLPCLFSKMSSRARIRAQEEDDDAELSRVLSIHPPVNSNPKQWLRDENGDLDWTFTVETARTWSHDALLTHIYENAFSIPPRDYNPSAPFVYIKFHNGETVTLPHGYRLPLAFVAKYCWEMTLSKLKDEKAWKKERTGIFHLARLCENLLQRARAKAFTGGMEKGWRCEMFDRLLARFYKQRTRNDPQGIKEFVAKFGMKEYDRDVLKHDWKRWCMRGITGIKMQEEEVINGLTIEGLRKTLKKGQDGVWSIDGQPLTYVNSEEGDSWSTTSELTDFDMDEADVHEVDARGEVIAPGGKNGTIPVNPSTVGSTDEIIPKRERDSEEEEEARLLKRVRVEGGIPESHRRYRFNHIYPLSRTLAAMQKNPIWSRDTESLSAPVASGSWTGLTSNLTLMESASTAGPSSQRLALQSGTRESDDEIVILPGPPKSKSVERRSASVKSQQKSKMIERSGSELSISALAKKPPKPRQTRAAQIAGVATVNEYIDEGKPLPSGSSPSQQSTNKWQALPPPTSSKPWYRGKASAALSKKNASAGPPTSSNKSKSPPPTSAPVQVSDSSLFQAQNPNPADPNGSRDDGTAAGAANSSVGPENSQGLTLLPPPAPVSSSQLPTTPNSTTAAGAVSSSQNFGPSSASPLPPSLSTPQNTTKDTVTAGPVPTPTLIVTSPNSIPTEPMQQPQPEGSKSNTQPPSNSPKPSVPPPAHPPSKISDTSAIPTTVAPRSSSSSSSITSIPVKPLSAVFDPLPTWRATLEQAPLVEPPSMQRQRTPTVIPTPAPPPPPPPVVAPVAQNDKPSDVTAKALELLVNLIDAKQVLGDKLPASTSASSFASGSAASSYSSLLQGASQGEGQEALEARFQDLDGRITAVKEELQGLHDRLVSFENRAREQRTASGKGKERESMDVIGGQLGGGESGKEPGDVEMGGPEPGTAEVVVNSASQAYQGGTPSVDGTRQAGVPLTPGSPPGPLSLSRQGTTGEMQPTDNQSGIGSEADTESTTVNNNNTMTSLASMIPKDDVADVRTREMSSNLSLFVDNLVSAKMLALMEGMAKSKVKDLVGSSTTLSLDIEQCDRNVSPTAMVPPHPPPPPAPSADPFIIANLVDELRALKGEMRDKERRERQEMEEMRRLHVAEVDALRRRLSYLESQTRYFETQQAQAQSSHGHGGAGGHHGHGHGHSLNHGHASGSGSGMANHRSSSTHSEDRRKDGATTPSTVSERSYAFTRPEPDELPLPIKSQRKNLSFPRPNYG</sequence>
<feature type="compositionally biased region" description="Polar residues" evidence="2">
    <location>
        <begin position="612"/>
        <end position="629"/>
    </location>
</feature>
<keyword evidence="1" id="KW-0175">Coiled coil</keyword>
<evidence type="ECO:0000313" key="3">
    <source>
        <dbReference type="EMBL" id="KAF4623875.1"/>
    </source>
</evidence>
<feature type="compositionally biased region" description="Polar residues" evidence="2">
    <location>
        <begin position="1154"/>
        <end position="1164"/>
    </location>
</feature>
<feature type="compositionally biased region" description="Low complexity" evidence="2">
    <location>
        <begin position="737"/>
        <end position="759"/>
    </location>
</feature>
<feature type="compositionally biased region" description="Polar residues" evidence="2">
    <location>
        <begin position="799"/>
        <end position="811"/>
    </location>
</feature>
<dbReference type="EMBL" id="JAACJL010000001">
    <property type="protein sequence ID" value="KAF4623875.1"/>
    <property type="molecule type" value="Genomic_DNA"/>
</dbReference>
<keyword evidence="4" id="KW-1185">Reference proteome</keyword>
<proteinExistence type="predicted"/>
<feature type="compositionally biased region" description="Polar residues" evidence="2">
    <location>
        <begin position="517"/>
        <end position="526"/>
    </location>
</feature>
<accession>A0A8H4R828</accession>
<feature type="coiled-coil region" evidence="1">
    <location>
        <begin position="1310"/>
        <end position="1352"/>
    </location>
</feature>
<feature type="compositionally biased region" description="Pro residues" evidence="2">
    <location>
        <begin position="986"/>
        <end position="999"/>
    </location>
</feature>
<feature type="region of interest" description="Disordered" evidence="2">
    <location>
        <begin position="1034"/>
        <end position="1067"/>
    </location>
</feature>
<feature type="compositionally biased region" description="Basic residues" evidence="2">
    <location>
        <begin position="1382"/>
        <end position="1392"/>
    </location>
</feature>
<evidence type="ECO:0000256" key="1">
    <source>
        <dbReference type="SAM" id="Coils"/>
    </source>
</evidence>
<reference evidence="3 4" key="1">
    <citation type="submission" date="2019-12" db="EMBL/GenBank/DDBJ databases">
        <authorList>
            <person name="Floudas D."/>
            <person name="Bentzer J."/>
            <person name="Ahren D."/>
            <person name="Johansson T."/>
            <person name="Persson P."/>
            <person name="Tunlid A."/>
        </authorList>
    </citation>
    <scope>NUCLEOTIDE SEQUENCE [LARGE SCALE GENOMIC DNA]</scope>
    <source>
        <strain evidence="3 4">CBS 102.39</strain>
    </source>
</reference>
<evidence type="ECO:0000256" key="2">
    <source>
        <dbReference type="SAM" id="MobiDB-lite"/>
    </source>
</evidence>
<feature type="region of interest" description="Disordered" evidence="2">
    <location>
        <begin position="1"/>
        <end position="20"/>
    </location>
</feature>
<feature type="compositionally biased region" description="Polar residues" evidence="2">
    <location>
        <begin position="877"/>
        <end position="903"/>
    </location>
</feature>
<feature type="region of interest" description="Disordered" evidence="2">
    <location>
        <begin position="970"/>
        <end position="1005"/>
    </location>
</feature>
<feature type="region of interest" description="Disordered" evidence="2">
    <location>
        <begin position="702"/>
        <end position="950"/>
    </location>
</feature>
<name>A0A8H4R828_9AGAR</name>
<comment type="caution">
    <text evidence="3">The sequence shown here is derived from an EMBL/GenBank/DDBJ whole genome shotgun (WGS) entry which is preliminary data.</text>
</comment>
<evidence type="ECO:0000313" key="4">
    <source>
        <dbReference type="Proteomes" id="UP000521872"/>
    </source>
</evidence>
<gene>
    <name evidence="3" type="ORF">D9613_002387</name>
</gene>
<feature type="region of interest" description="Disordered" evidence="2">
    <location>
        <begin position="1364"/>
        <end position="1461"/>
    </location>
</feature>
<feature type="compositionally biased region" description="Pro residues" evidence="2">
    <location>
        <begin position="906"/>
        <end position="919"/>
    </location>
</feature>
<feature type="compositionally biased region" description="Low complexity" evidence="2">
    <location>
        <begin position="1035"/>
        <end position="1059"/>
    </location>
</feature>
<feature type="region of interest" description="Disordered" evidence="2">
    <location>
        <begin position="1099"/>
        <end position="1141"/>
    </location>
</feature>
<organism evidence="3 4">
    <name type="scientific">Agrocybe pediades</name>
    <dbReference type="NCBI Taxonomy" id="84607"/>
    <lineage>
        <taxon>Eukaryota</taxon>
        <taxon>Fungi</taxon>
        <taxon>Dikarya</taxon>
        <taxon>Basidiomycota</taxon>
        <taxon>Agaricomycotina</taxon>
        <taxon>Agaricomycetes</taxon>
        <taxon>Agaricomycetidae</taxon>
        <taxon>Agaricales</taxon>
        <taxon>Agaricineae</taxon>
        <taxon>Strophariaceae</taxon>
        <taxon>Agrocybe</taxon>
    </lineage>
</organism>
<feature type="compositionally biased region" description="Basic and acidic residues" evidence="2">
    <location>
        <begin position="1099"/>
        <end position="1115"/>
    </location>
</feature>
<feature type="region of interest" description="Disordered" evidence="2">
    <location>
        <begin position="509"/>
        <end position="541"/>
    </location>
</feature>
<feature type="compositionally biased region" description="Polar residues" evidence="2">
    <location>
        <begin position="1185"/>
        <end position="1201"/>
    </location>
</feature>
<protein>
    <submittedName>
        <fullName evidence="3">Uncharacterized protein</fullName>
    </submittedName>
</protein>
<feature type="compositionally biased region" description="Polar residues" evidence="2">
    <location>
        <begin position="766"/>
        <end position="782"/>
    </location>
</feature>
<feature type="region of interest" description="Disordered" evidence="2">
    <location>
        <begin position="612"/>
        <end position="686"/>
    </location>
</feature>
<feature type="compositionally biased region" description="Polar residues" evidence="2">
    <location>
        <begin position="923"/>
        <end position="936"/>
    </location>
</feature>
<feature type="compositionally biased region" description="Low complexity" evidence="2">
    <location>
        <begin position="708"/>
        <end position="717"/>
    </location>
</feature>